<dbReference type="InterPro" id="IPR020846">
    <property type="entry name" value="MFS_dom"/>
</dbReference>
<reference evidence="8 9" key="1">
    <citation type="journal article" date="2012" name="Science">
        <title>The Paleozoic origin of enzymatic lignin decomposition reconstructed from 31 fungal genomes.</title>
        <authorList>
            <person name="Floudas D."/>
            <person name="Binder M."/>
            <person name="Riley R."/>
            <person name="Barry K."/>
            <person name="Blanchette R.A."/>
            <person name="Henrissat B."/>
            <person name="Martinez A.T."/>
            <person name="Otillar R."/>
            <person name="Spatafora J.W."/>
            <person name="Yadav J.S."/>
            <person name="Aerts A."/>
            <person name="Benoit I."/>
            <person name="Boyd A."/>
            <person name="Carlson A."/>
            <person name="Copeland A."/>
            <person name="Coutinho P.M."/>
            <person name="de Vries R.P."/>
            <person name="Ferreira P."/>
            <person name="Findley K."/>
            <person name="Foster B."/>
            <person name="Gaskell J."/>
            <person name="Glotzer D."/>
            <person name="Gorecki P."/>
            <person name="Heitman J."/>
            <person name="Hesse C."/>
            <person name="Hori C."/>
            <person name="Igarashi K."/>
            <person name="Jurgens J.A."/>
            <person name="Kallen N."/>
            <person name="Kersten P."/>
            <person name="Kohler A."/>
            <person name="Kuees U."/>
            <person name="Kumar T.K.A."/>
            <person name="Kuo A."/>
            <person name="LaButti K."/>
            <person name="Larrondo L.F."/>
            <person name="Lindquist E."/>
            <person name="Ling A."/>
            <person name="Lombard V."/>
            <person name="Lucas S."/>
            <person name="Lundell T."/>
            <person name="Martin R."/>
            <person name="McLaughlin D.J."/>
            <person name="Morgenstern I."/>
            <person name="Morin E."/>
            <person name="Murat C."/>
            <person name="Nagy L.G."/>
            <person name="Nolan M."/>
            <person name="Ohm R.A."/>
            <person name="Patyshakuliyeva A."/>
            <person name="Rokas A."/>
            <person name="Ruiz-Duenas F.J."/>
            <person name="Sabat G."/>
            <person name="Salamov A."/>
            <person name="Samejima M."/>
            <person name="Schmutz J."/>
            <person name="Slot J.C."/>
            <person name="St John F."/>
            <person name="Stenlid J."/>
            <person name="Sun H."/>
            <person name="Sun S."/>
            <person name="Syed K."/>
            <person name="Tsang A."/>
            <person name="Wiebenga A."/>
            <person name="Young D."/>
            <person name="Pisabarro A."/>
            <person name="Eastwood D.C."/>
            <person name="Martin F."/>
            <person name="Cullen D."/>
            <person name="Grigoriev I.V."/>
            <person name="Hibbett D.S."/>
        </authorList>
    </citation>
    <scope>NUCLEOTIDE SEQUENCE [LARGE SCALE GENOMIC DNA]</scope>
    <source>
        <strain evidence="8 9">DJM-731 SS1</strain>
    </source>
</reference>
<feature type="domain" description="Major facilitator superfamily (MFS) profile" evidence="7">
    <location>
        <begin position="95"/>
        <end position="535"/>
    </location>
</feature>
<feature type="transmembrane region" description="Helical" evidence="6">
    <location>
        <begin position="94"/>
        <end position="113"/>
    </location>
</feature>
<dbReference type="AlphaFoldDB" id="M5FUD8"/>
<evidence type="ECO:0000313" key="9">
    <source>
        <dbReference type="Proteomes" id="UP000030653"/>
    </source>
</evidence>
<dbReference type="InterPro" id="IPR036259">
    <property type="entry name" value="MFS_trans_sf"/>
</dbReference>
<evidence type="ECO:0000256" key="3">
    <source>
        <dbReference type="ARBA" id="ARBA00022989"/>
    </source>
</evidence>
<dbReference type="STRING" id="1858805.M5FUD8"/>
<feature type="transmembrane region" description="Helical" evidence="6">
    <location>
        <begin position="339"/>
        <end position="363"/>
    </location>
</feature>
<keyword evidence="9" id="KW-1185">Reference proteome</keyword>
<keyword evidence="4 6" id="KW-0472">Membrane</keyword>
<dbReference type="Gene3D" id="1.20.1720.10">
    <property type="entry name" value="Multidrug resistance protein D"/>
    <property type="match status" value="1"/>
</dbReference>
<dbReference type="RefSeq" id="XP_040626731.1">
    <property type="nucleotide sequence ID" value="XM_040775308.1"/>
</dbReference>
<feature type="compositionally biased region" description="Basic and acidic residues" evidence="5">
    <location>
        <begin position="24"/>
        <end position="48"/>
    </location>
</feature>
<comment type="subcellular location">
    <subcellularLocation>
        <location evidence="1">Membrane</location>
        <topology evidence="1">Multi-pass membrane protein</topology>
    </subcellularLocation>
</comment>
<dbReference type="GO" id="GO:0005886">
    <property type="term" value="C:plasma membrane"/>
    <property type="evidence" value="ECO:0007669"/>
    <property type="project" value="TreeGrafter"/>
</dbReference>
<evidence type="ECO:0000256" key="5">
    <source>
        <dbReference type="SAM" id="MobiDB-lite"/>
    </source>
</evidence>
<feature type="transmembrane region" description="Helical" evidence="6">
    <location>
        <begin position="220"/>
        <end position="238"/>
    </location>
</feature>
<evidence type="ECO:0000259" key="7">
    <source>
        <dbReference type="PROSITE" id="PS50850"/>
    </source>
</evidence>
<evidence type="ECO:0000313" key="8">
    <source>
        <dbReference type="EMBL" id="EJT99833.1"/>
    </source>
</evidence>
<dbReference type="HOGENOM" id="CLU_008455_8_5_1"/>
<dbReference type="OMA" id="CTIGCIV"/>
<dbReference type="GeneID" id="63690370"/>
<accession>M5FUD8</accession>
<feature type="region of interest" description="Disordered" evidence="5">
    <location>
        <begin position="1"/>
        <end position="64"/>
    </location>
</feature>
<gene>
    <name evidence="8" type="ORF">DACRYDRAFT_55196</name>
</gene>
<dbReference type="PROSITE" id="PS50850">
    <property type="entry name" value="MFS"/>
    <property type="match status" value="1"/>
</dbReference>
<feature type="transmembrane region" description="Helical" evidence="6">
    <location>
        <begin position="445"/>
        <end position="470"/>
    </location>
</feature>
<dbReference type="Proteomes" id="UP000030653">
    <property type="component" value="Unassembled WGS sequence"/>
</dbReference>
<protein>
    <submittedName>
        <fullName evidence="8">MFS general substrate transporter</fullName>
    </submittedName>
</protein>
<feature type="region of interest" description="Disordered" evidence="5">
    <location>
        <begin position="539"/>
        <end position="562"/>
    </location>
</feature>
<feature type="transmembrane region" description="Helical" evidence="6">
    <location>
        <begin position="161"/>
        <end position="180"/>
    </location>
</feature>
<evidence type="ECO:0000256" key="6">
    <source>
        <dbReference type="SAM" id="Phobius"/>
    </source>
</evidence>
<feature type="transmembrane region" description="Helical" evidence="6">
    <location>
        <begin position="186"/>
        <end position="208"/>
    </location>
</feature>
<sequence>MPTSARTSGTLVSPFPAPPVALADTEKRSSSDSRPNDTGGESKERSGDYEDGDGDGPEQGKVDISHQEGHGKIDIEHVEVVNDPRKWPMRVKKLILALIATASIAPTLGASIYNPAFNQIQQELSATSAEIALSLALFILVQGNAPLVWSAISEIKGRKPVYLSSLTLFAVGCIVAAEAHTMSVLIGMRILQAAGASAVLSIGAGTLADVFEPRERGSMLGIYYAAPLLGPSLGPLLGGALTTGLGWRSTFWFLVIFAGCTLVLLIFFRDTFRKERSLAYQSAVNRAAARARAKSGGTATVEAGRVVTRGGESEEIKLSLRDVNPITPTWRILQRSNNLTILFGSGLLFAFAYSTTYTAAVTFAKPPYNYGSLEVGLVLLSFGLGNVLGSVLGGRWSDRSLARLKALNDGKSKPEMRLQSTHIVMPILPLATLAYAWTAQEKTNVAGPVVCLFFSGFATMWIYSSTLAYVVDANVGRSSTAVAVNSSFRGAAGFVAAEVAIPLQNAIGDGGLYSLWAGLTVLSLVLILVTERWGGSWRERGVEREERRKEEKERKANELQAA</sequence>
<feature type="transmembrane region" description="Helical" evidence="6">
    <location>
        <begin position="125"/>
        <end position="149"/>
    </location>
</feature>
<name>M5FUD8_DACPD</name>
<keyword evidence="2 6" id="KW-0812">Transmembrane</keyword>
<feature type="transmembrane region" description="Helical" evidence="6">
    <location>
        <begin position="250"/>
        <end position="268"/>
    </location>
</feature>
<feature type="transmembrane region" description="Helical" evidence="6">
    <location>
        <begin position="375"/>
        <end position="397"/>
    </location>
</feature>
<dbReference type="OrthoDB" id="2585655at2759"/>
<dbReference type="InterPro" id="IPR011701">
    <property type="entry name" value="MFS"/>
</dbReference>
<dbReference type="GO" id="GO:0022857">
    <property type="term" value="F:transmembrane transporter activity"/>
    <property type="evidence" value="ECO:0007669"/>
    <property type="project" value="InterPro"/>
</dbReference>
<dbReference type="SUPFAM" id="SSF103473">
    <property type="entry name" value="MFS general substrate transporter"/>
    <property type="match status" value="1"/>
</dbReference>
<dbReference type="Gene3D" id="1.20.1250.20">
    <property type="entry name" value="MFS general substrate transporter like domains"/>
    <property type="match status" value="1"/>
</dbReference>
<dbReference type="PANTHER" id="PTHR23502">
    <property type="entry name" value="MAJOR FACILITATOR SUPERFAMILY"/>
    <property type="match status" value="1"/>
</dbReference>
<feature type="compositionally biased region" description="Polar residues" evidence="5">
    <location>
        <begin position="1"/>
        <end position="11"/>
    </location>
</feature>
<evidence type="ECO:0000256" key="2">
    <source>
        <dbReference type="ARBA" id="ARBA00022692"/>
    </source>
</evidence>
<organism evidence="8 9">
    <name type="scientific">Dacryopinax primogenitus (strain DJM 731)</name>
    <name type="common">Brown rot fungus</name>
    <dbReference type="NCBI Taxonomy" id="1858805"/>
    <lineage>
        <taxon>Eukaryota</taxon>
        <taxon>Fungi</taxon>
        <taxon>Dikarya</taxon>
        <taxon>Basidiomycota</taxon>
        <taxon>Agaricomycotina</taxon>
        <taxon>Dacrymycetes</taxon>
        <taxon>Dacrymycetales</taxon>
        <taxon>Dacrymycetaceae</taxon>
        <taxon>Dacryopinax</taxon>
    </lineage>
</organism>
<dbReference type="Pfam" id="PF07690">
    <property type="entry name" value="MFS_1"/>
    <property type="match status" value="1"/>
</dbReference>
<evidence type="ECO:0000256" key="1">
    <source>
        <dbReference type="ARBA" id="ARBA00004141"/>
    </source>
</evidence>
<proteinExistence type="predicted"/>
<evidence type="ECO:0000256" key="4">
    <source>
        <dbReference type="ARBA" id="ARBA00023136"/>
    </source>
</evidence>
<dbReference type="PANTHER" id="PTHR23502:SF5">
    <property type="entry name" value="QUINIDINE RESISTANCE PROTEIN 3"/>
    <property type="match status" value="1"/>
</dbReference>
<dbReference type="EMBL" id="JH795868">
    <property type="protein sequence ID" value="EJT99833.1"/>
    <property type="molecule type" value="Genomic_DNA"/>
</dbReference>
<keyword evidence="3 6" id="KW-1133">Transmembrane helix</keyword>
<feature type="transmembrane region" description="Helical" evidence="6">
    <location>
        <begin position="513"/>
        <end position="530"/>
    </location>
</feature>